<dbReference type="InterPro" id="IPR025946">
    <property type="entry name" value="CABIT_dom"/>
</dbReference>
<evidence type="ECO:0000256" key="2">
    <source>
        <dbReference type="SAM" id="MobiDB-lite"/>
    </source>
</evidence>
<feature type="domain" description="CABIT" evidence="3">
    <location>
        <begin position="31"/>
        <end position="295"/>
    </location>
</feature>
<evidence type="ECO:0000313" key="5">
    <source>
        <dbReference type="Proteomes" id="UP001367676"/>
    </source>
</evidence>
<name>A0AAN9Y8D0_9HEMI</name>
<evidence type="ECO:0000313" key="4">
    <source>
        <dbReference type="EMBL" id="KAK7601250.1"/>
    </source>
</evidence>
<evidence type="ECO:0000259" key="3">
    <source>
        <dbReference type="Pfam" id="PF12736"/>
    </source>
</evidence>
<dbReference type="PANTHER" id="PTHR14454">
    <property type="entry name" value="GRB2-ASSOCIATED AND REGULATOR OF MAPK PROTEIN FAMILY MEMBER"/>
    <property type="match status" value="1"/>
</dbReference>
<protein>
    <recommendedName>
        <fullName evidence="3">CABIT domain-containing protein</fullName>
    </recommendedName>
</protein>
<feature type="region of interest" description="Disordered" evidence="2">
    <location>
        <begin position="465"/>
        <end position="500"/>
    </location>
</feature>
<dbReference type="PANTHER" id="PTHR14454:SF11">
    <property type="entry name" value="SERRANO, ISOFORM F"/>
    <property type="match status" value="1"/>
</dbReference>
<dbReference type="Pfam" id="PF12736">
    <property type="entry name" value="CABIT"/>
    <property type="match status" value="1"/>
</dbReference>
<dbReference type="EMBL" id="JBBCAQ010000010">
    <property type="protein sequence ID" value="KAK7601250.1"/>
    <property type="molecule type" value="Genomic_DNA"/>
</dbReference>
<dbReference type="InterPro" id="IPR052281">
    <property type="entry name" value="GAREM"/>
</dbReference>
<sequence>MTATDGQTVVATARWTEEGQYLREFVAKHRLPALVKIIKGQYGGIGVPSLPSPCLQTTVLLMSAGRRSKILAQAIKIKEGRRMVGVGPKFVIPESYQGYFELLSEDGRGMRCLESVAELAHRKTETGCLVRDSIRGIVGRYDEGGALIADGARIVNAGETLYPEAEVQLGNSKSKFLRCLDSVGDIVLLGLDQRGRFSTLAKEDNISGAHTAKNLLQKRLPVTVRLVHGTPPKGFKNLNQFLPEMRLLCAFEEEHLFAMPLQKDLNSVITVPLAAPIKLQKARNEDCLKEMREYQRLLDRGTKMAADGVNRAYVLDTKSVDVKALKSVGNLVSKSGGSYFLSRSLSADPDFTYDVENRPHNSEYDEIDLIYDYVRGFAPLPKNIRSPFAESDTSNVRRDADVAAIGTATVKPDPPPIETIPKAKIVATTKAEKRTRRPTKIVIPDEPLDRTASFANKLYVKNGAGGIGGSSSSQARRLLRQKSSSPLKEHPPPLLKSGSPIFNIRYKSLSNLQQAMELDGTLDSSNSGGKTSADSGTGTKLPEKRCRRISRPRSLTNLVWEFHNEMELPKCDRKYKPLRIEAAVIRRNSTQKSNSSSQRRIGTLYL</sequence>
<feature type="region of interest" description="Disordered" evidence="2">
    <location>
        <begin position="520"/>
        <end position="548"/>
    </location>
</feature>
<reference evidence="4 5" key="1">
    <citation type="submission" date="2024-03" db="EMBL/GenBank/DDBJ databases">
        <title>Adaptation during the transition from Ophiocordyceps entomopathogen to insect associate is accompanied by gene loss and intensified selection.</title>
        <authorList>
            <person name="Ward C.M."/>
            <person name="Onetto C.A."/>
            <person name="Borneman A.R."/>
        </authorList>
    </citation>
    <scope>NUCLEOTIDE SEQUENCE [LARGE SCALE GENOMIC DNA]</scope>
    <source>
        <strain evidence="4">AWRI1</strain>
        <tissue evidence="4">Single Adult Female</tissue>
    </source>
</reference>
<comment type="caution">
    <text evidence="4">The sequence shown here is derived from an EMBL/GenBank/DDBJ whole genome shotgun (WGS) entry which is preliminary data.</text>
</comment>
<feature type="compositionally biased region" description="Polar residues" evidence="2">
    <location>
        <begin position="522"/>
        <end position="538"/>
    </location>
</feature>
<dbReference type="AlphaFoldDB" id="A0AAN9Y8D0"/>
<keyword evidence="5" id="KW-1185">Reference proteome</keyword>
<feature type="compositionally biased region" description="Low complexity" evidence="2">
    <location>
        <begin position="470"/>
        <end position="485"/>
    </location>
</feature>
<gene>
    <name evidence="4" type="ORF">V9T40_008691</name>
</gene>
<accession>A0AAN9Y8D0</accession>
<organism evidence="4 5">
    <name type="scientific">Parthenolecanium corni</name>
    <dbReference type="NCBI Taxonomy" id="536013"/>
    <lineage>
        <taxon>Eukaryota</taxon>
        <taxon>Metazoa</taxon>
        <taxon>Ecdysozoa</taxon>
        <taxon>Arthropoda</taxon>
        <taxon>Hexapoda</taxon>
        <taxon>Insecta</taxon>
        <taxon>Pterygota</taxon>
        <taxon>Neoptera</taxon>
        <taxon>Paraneoptera</taxon>
        <taxon>Hemiptera</taxon>
        <taxon>Sternorrhyncha</taxon>
        <taxon>Coccoidea</taxon>
        <taxon>Coccidae</taxon>
        <taxon>Parthenolecanium</taxon>
    </lineage>
</organism>
<proteinExistence type="predicted"/>
<dbReference type="Proteomes" id="UP001367676">
    <property type="component" value="Unassembled WGS sequence"/>
</dbReference>
<keyword evidence="1" id="KW-0597">Phosphoprotein</keyword>
<evidence type="ECO:0000256" key="1">
    <source>
        <dbReference type="ARBA" id="ARBA00022553"/>
    </source>
</evidence>